<feature type="compositionally biased region" description="Gly residues" evidence="5">
    <location>
        <begin position="641"/>
        <end position="651"/>
    </location>
</feature>
<feature type="region of interest" description="Disordered" evidence="5">
    <location>
        <begin position="607"/>
        <end position="651"/>
    </location>
</feature>
<feature type="transmembrane region" description="Helical" evidence="6">
    <location>
        <begin position="205"/>
        <end position="223"/>
    </location>
</feature>
<feature type="region of interest" description="Disordered" evidence="5">
    <location>
        <begin position="51"/>
        <end position="78"/>
    </location>
</feature>
<dbReference type="SUPFAM" id="SSF103481">
    <property type="entry name" value="Multidrug resistance efflux transporter EmrE"/>
    <property type="match status" value="1"/>
</dbReference>
<dbReference type="PANTHER" id="PTHR12570:SF65">
    <property type="entry name" value="MAGNESIUM TRANSPORTER NIPA9-RELATED"/>
    <property type="match status" value="1"/>
</dbReference>
<feature type="transmembrane region" description="Helical" evidence="6">
    <location>
        <begin position="176"/>
        <end position="196"/>
    </location>
</feature>
<dbReference type="PANTHER" id="PTHR12570">
    <property type="match status" value="1"/>
</dbReference>
<dbReference type="InterPro" id="IPR037185">
    <property type="entry name" value="EmrE-like"/>
</dbReference>
<comment type="caution">
    <text evidence="7">The sequence shown here is derived from an EMBL/GenBank/DDBJ whole genome shotgun (WGS) entry which is preliminary data.</text>
</comment>
<keyword evidence="3 6" id="KW-1133">Transmembrane helix</keyword>
<evidence type="ECO:0000256" key="2">
    <source>
        <dbReference type="ARBA" id="ARBA00022692"/>
    </source>
</evidence>
<evidence type="ECO:0000256" key="6">
    <source>
        <dbReference type="SAM" id="Phobius"/>
    </source>
</evidence>
<dbReference type="Pfam" id="PF05653">
    <property type="entry name" value="Mg_trans_NIPA"/>
    <property type="match status" value="1"/>
</dbReference>
<evidence type="ECO:0008006" key="9">
    <source>
        <dbReference type="Google" id="ProtNLM"/>
    </source>
</evidence>
<evidence type="ECO:0000256" key="1">
    <source>
        <dbReference type="ARBA" id="ARBA00004141"/>
    </source>
</evidence>
<evidence type="ECO:0000256" key="3">
    <source>
        <dbReference type="ARBA" id="ARBA00022989"/>
    </source>
</evidence>
<protein>
    <recommendedName>
        <fullName evidence="9">DUF803-domain-containing protein</fullName>
    </recommendedName>
</protein>
<keyword evidence="2 6" id="KW-0812">Transmembrane</keyword>
<dbReference type="EMBL" id="JBEFKJ010000054">
    <property type="protein sequence ID" value="KAL2036679.1"/>
    <property type="molecule type" value="Genomic_DNA"/>
</dbReference>
<name>A0ABR3ZVX8_9LECA</name>
<feature type="transmembrane region" description="Helical" evidence="6">
    <location>
        <begin position="150"/>
        <end position="170"/>
    </location>
</feature>
<comment type="subcellular location">
    <subcellularLocation>
        <location evidence="1">Membrane</location>
        <topology evidence="1">Multi-pass membrane protein</topology>
    </subcellularLocation>
</comment>
<feature type="region of interest" description="Disordered" evidence="5">
    <location>
        <begin position="557"/>
        <end position="585"/>
    </location>
</feature>
<dbReference type="InterPro" id="IPR008521">
    <property type="entry name" value="Mg_trans_NIPA"/>
</dbReference>
<evidence type="ECO:0000313" key="8">
    <source>
        <dbReference type="Proteomes" id="UP001590950"/>
    </source>
</evidence>
<proteinExistence type="predicted"/>
<feature type="transmembrane region" description="Helical" evidence="6">
    <location>
        <begin position="243"/>
        <end position="261"/>
    </location>
</feature>
<keyword evidence="4 6" id="KW-0472">Membrane</keyword>
<feature type="region of interest" description="Disordered" evidence="5">
    <location>
        <begin position="96"/>
        <end position="126"/>
    </location>
</feature>
<accession>A0ABR3ZVX8</accession>
<dbReference type="Proteomes" id="UP001590950">
    <property type="component" value="Unassembled WGS sequence"/>
</dbReference>
<evidence type="ECO:0000256" key="4">
    <source>
        <dbReference type="ARBA" id="ARBA00023136"/>
    </source>
</evidence>
<keyword evidence="8" id="KW-1185">Reference proteome</keyword>
<feature type="transmembrane region" description="Helical" evidence="6">
    <location>
        <begin position="20"/>
        <end position="42"/>
    </location>
</feature>
<reference evidence="7 8" key="1">
    <citation type="submission" date="2024-09" db="EMBL/GenBank/DDBJ databases">
        <title>Rethinking Asexuality: The Enigmatic Case of Functional Sexual Genes in Lepraria (Stereocaulaceae).</title>
        <authorList>
            <person name="Doellman M."/>
            <person name="Sun Y."/>
            <person name="Barcenas-Pena A."/>
            <person name="Lumbsch H.T."/>
            <person name="Grewe F."/>
        </authorList>
    </citation>
    <scope>NUCLEOTIDE SEQUENCE [LARGE SCALE GENOMIC DNA]</scope>
    <source>
        <strain evidence="7 8">Mercado 3170</strain>
    </source>
</reference>
<feature type="region of interest" description="Disordered" evidence="5">
    <location>
        <begin position="441"/>
        <end position="471"/>
    </location>
</feature>
<feature type="transmembrane region" description="Helical" evidence="6">
    <location>
        <begin position="305"/>
        <end position="325"/>
    </location>
</feature>
<feature type="compositionally biased region" description="Polar residues" evidence="5">
    <location>
        <begin position="500"/>
        <end position="528"/>
    </location>
</feature>
<organism evidence="7 8">
    <name type="scientific">Stereocaulon virgatum</name>
    <dbReference type="NCBI Taxonomy" id="373712"/>
    <lineage>
        <taxon>Eukaryota</taxon>
        <taxon>Fungi</taxon>
        <taxon>Dikarya</taxon>
        <taxon>Ascomycota</taxon>
        <taxon>Pezizomycotina</taxon>
        <taxon>Lecanoromycetes</taxon>
        <taxon>OSLEUM clade</taxon>
        <taxon>Lecanoromycetidae</taxon>
        <taxon>Lecanorales</taxon>
        <taxon>Lecanorineae</taxon>
        <taxon>Stereocaulaceae</taxon>
        <taxon>Stereocaulon</taxon>
    </lineage>
</organism>
<feature type="compositionally biased region" description="Basic and acidic residues" evidence="5">
    <location>
        <begin position="51"/>
        <end position="62"/>
    </location>
</feature>
<gene>
    <name evidence="7" type="ORF">N7G274_010550</name>
</gene>
<feature type="transmembrane region" description="Helical" evidence="6">
    <location>
        <begin position="337"/>
        <end position="356"/>
    </location>
</feature>
<evidence type="ECO:0000256" key="5">
    <source>
        <dbReference type="SAM" id="MobiDB-lite"/>
    </source>
</evidence>
<feature type="transmembrane region" description="Helical" evidence="6">
    <location>
        <begin position="368"/>
        <end position="386"/>
    </location>
</feature>
<evidence type="ECO:0000313" key="7">
    <source>
        <dbReference type="EMBL" id="KAL2036679.1"/>
    </source>
</evidence>
<feature type="region of interest" description="Disordered" evidence="5">
    <location>
        <begin position="490"/>
        <end position="528"/>
    </location>
</feature>
<feature type="compositionally biased region" description="Low complexity" evidence="5">
    <location>
        <begin position="114"/>
        <end position="126"/>
    </location>
</feature>
<sequence>MPDTFNIAHNGGTSAKLREWSSLIGIVTAIVGNVLISCALNIQRYAHTRLDRKQDGKDKQWSDRQAGGDNNHKYSTQQSAIVEERAQLKLSALSEQERTGNTKYGDGNGDTGISAESPSLHSRSSSDSAINHFEKLTLQADRKTYLRSGYWWAGLVLMIVGEAGNFIAYGFAPASIVSPLGVVALVSNCIIAPVLLKEHFRQRDFWGVAIAIAGAVTIVLSAKNSETKMGPHDVWAAITRWEFETYLGVTAAFIIILMWTSENYGERTVLIDLGLVALFGGYTALSTKGVASLLSDTLWRALTFPITYLLVFVLVVTALLQIRYVNRALQRFDSTQVIPVQFVLFTISVIIGSAILYRDFQSANADRFGKFFGGCVLTFLGVYLITSGRAQGSNVEDVDHVENEEEAIGLPDEERYHDEAEGDGKDCARRKSSISFAFGEGPLVQGSRRSSGQHPEYRDTPPRTPLLSHTSTASFRATCRSEEMVSPWQFDDDLSRPQLGGNTISSPLLPSEAQRSNPSTPNRPSTLSRRSMARLAPGPLMSPLSSSLSAVVADSLRKGMDSPAARRRPRLSGTRISKSQRAMRDASGVEAVVGSSSLKAAQLPEEVLETERPVKAGRSQSMGSALGKFFHLRRERNKGTSVGGGNNDDAQ</sequence>